<dbReference type="PANTHER" id="PTHR35177">
    <property type="entry name" value="HYDROGENASE MATURATION FACTOR HYBG"/>
    <property type="match status" value="1"/>
</dbReference>
<accession>A0A2M7CIB9</accession>
<dbReference type="PANTHER" id="PTHR35177:SF2">
    <property type="entry name" value="HYDROGENASE MATURATION FACTOR HYBG"/>
    <property type="match status" value="1"/>
</dbReference>
<evidence type="ECO:0000313" key="2">
    <source>
        <dbReference type="EMBL" id="PIV25392.1"/>
    </source>
</evidence>
<proteinExistence type="inferred from homology"/>
<sequence>MCLGTPMKIIRIKGKTATVHSHGHKHKVDTALLENPKIGDWILAHGNLAIQTLDKKSANEIIKIQKEAHLA</sequence>
<dbReference type="GO" id="GO:0005506">
    <property type="term" value="F:iron ion binding"/>
    <property type="evidence" value="ECO:0007669"/>
    <property type="project" value="TreeGrafter"/>
</dbReference>
<organism evidence="2 3">
    <name type="scientific">Candidatus Berkelbacteria bacterium CG03_land_8_20_14_0_80_40_36</name>
    <dbReference type="NCBI Taxonomy" id="1974509"/>
    <lineage>
        <taxon>Bacteria</taxon>
        <taxon>Candidatus Berkelbacteria</taxon>
    </lineage>
</organism>
<evidence type="ECO:0000313" key="3">
    <source>
        <dbReference type="Proteomes" id="UP000229966"/>
    </source>
</evidence>
<dbReference type="Proteomes" id="UP000229966">
    <property type="component" value="Unassembled WGS sequence"/>
</dbReference>
<dbReference type="InterPro" id="IPR001109">
    <property type="entry name" value="Hydrogenase_HupF/HypC"/>
</dbReference>
<dbReference type="GO" id="GO:1902670">
    <property type="term" value="F:carbon dioxide binding"/>
    <property type="evidence" value="ECO:0007669"/>
    <property type="project" value="TreeGrafter"/>
</dbReference>
<gene>
    <name evidence="2" type="primary">hypC</name>
    <name evidence="2" type="ORF">COS38_01820</name>
</gene>
<dbReference type="NCBIfam" id="TIGR00074">
    <property type="entry name" value="hypC_hupF"/>
    <property type="match status" value="1"/>
</dbReference>
<dbReference type="SUPFAM" id="SSF159127">
    <property type="entry name" value="HupF/HypC-like"/>
    <property type="match status" value="1"/>
</dbReference>
<comment type="caution">
    <text evidence="2">The sequence shown here is derived from an EMBL/GenBank/DDBJ whole genome shotgun (WGS) entry which is preliminary data.</text>
</comment>
<evidence type="ECO:0000256" key="1">
    <source>
        <dbReference type="ARBA" id="ARBA00006018"/>
    </source>
</evidence>
<name>A0A2M7CIB9_9BACT</name>
<comment type="similarity">
    <text evidence="1">Belongs to the HupF/HypC family.</text>
</comment>
<dbReference type="Gene3D" id="2.30.30.140">
    <property type="match status" value="1"/>
</dbReference>
<dbReference type="Pfam" id="PF01455">
    <property type="entry name" value="HupF_HypC"/>
    <property type="match status" value="1"/>
</dbReference>
<reference evidence="3" key="1">
    <citation type="submission" date="2017-09" db="EMBL/GenBank/DDBJ databases">
        <title>Depth-based differentiation of microbial function through sediment-hosted aquifers and enrichment of novel symbionts in the deep terrestrial subsurface.</title>
        <authorList>
            <person name="Probst A.J."/>
            <person name="Ladd B."/>
            <person name="Jarett J.K."/>
            <person name="Geller-Mcgrath D.E."/>
            <person name="Sieber C.M.K."/>
            <person name="Emerson J.B."/>
            <person name="Anantharaman K."/>
            <person name="Thomas B.C."/>
            <person name="Malmstrom R."/>
            <person name="Stieglmeier M."/>
            <person name="Klingl A."/>
            <person name="Woyke T."/>
            <person name="Ryan C.M."/>
            <person name="Banfield J.F."/>
        </authorList>
    </citation>
    <scope>NUCLEOTIDE SEQUENCE [LARGE SCALE GENOMIC DNA]</scope>
</reference>
<protein>
    <submittedName>
        <fullName evidence="2">HypC/HybG/HupF family hydrogenase formation chaperone</fullName>
    </submittedName>
</protein>
<dbReference type="AlphaFoldDB" id="A0A2M7CIB9"/>
<dbReference type="GO" id="GO:0051604">
    <property type="term" value="P:protein maturation"/>
    <property type="evidence" value="ECO:0007669"/>
    <property type="project" value="TreeGrafter"/>
</dbReference>
<dbReference type="PRINTS" id="PR00445">
    <property type="entry name" value="HUPFHYPC"/>
</dbReference>
<dbReference type="EMBL" id="PEUM01000052">
    <property type="protein sequence ID" value="PIV25392.1"/>
    <property type="molecule type" value="Genomic_DNA"/>
</dbReference>